<sequence>MSTARLRDALAATLLVLALLYAAWFHDDRHRLAALLVFALPPLLLAIGVLRGSAVARFWAGVFGLFWFSHGVMAAWSHPPQRAYAWAELLLALLAIGLSSAPGLRARFARKRGAKPPGGDRP</sequence>
<evidence type="ECO:0000313" key="3">
    <source>
        <dbReference type="Proteomes" id="UP000046187"/>
    </source>
</evidence>
<dbReference type="InterPro" id="IPR018643">
    <property type="entry name" value="DUF2069_membrane"/>
</dbReference>
<dbReference type="EMBL" id="CXOI01000056">
    <property type="protein sequence ID" value="CTP90901.1"/>
    <property type="molecule type" value="Genomic_DNA"/>
</dbReference>
<feature type="transmembrane region" description="Helical" evidence="1">
    <location>
        <begin position="32"/>
        <end position="51"/>
    </location>
</feature>
<evidence type="ECO:0000256" key="1">
    <source>
        <dbReference type="SAM" id="Phobius"/>
    </source>
</evidence>
<keyword evidence="1" id="KW-1133">Transmembrane helix</keyword>
<name>A0A0K2ZYM0_9XANT</name>
<keyword evidence="1" id="KW-0812">Transmembrane</keyword>
<evidence type="ECO:0008006" key="4">
    <source>
        <dbReference type="Google" id="ProtNLM"/>
    </source>
</evidence>
<dbReference type="RefSeq" id="WP_053836204.1">
    <property type="nucleotide sequence ID" value="NZ_CXOI01000056.1"/>
</dbReference>
<proteinExistence type="predicted"/>
<feature type="transmembrane region" description="Helical" evidence="1">
    <location>
        <begin position="83"/>
        <end position="104"/>
    </location>
</feature>
<gene>
    <name evidence="2" type="ORF">XTALMG727_3238</name>
</gene>
<keyword evidence="1" id="KW-0472">Membrane</keyword>
<keyword evidence="3" id="KW-1185">Reference proteome</keyword>
<protein>
    <recommendedName>
        <fullName evidence="4">Transmembrane protein</fullName>
    </recommendedName>
</protein>
<reference evidence="3" key="1">
    <citation type="submission" date="2015-07" db="EMBL/GenBank/DDBJ databases">
        <authorList>
            <person name="Wibberg D."/>
        </authorList>
    </citation>
    <scope>NUCLEOTIDE SEQUENCE [LARGE SCALE GENOMIC DNA]</scope>
</reference>
<feature type="transmembrane region" description="Helical" evidence="1">
    <location>
        <begin position="58"/>
        <end position="77"/>
    </location>
</feature>
<dbReference type="Proteomes" id="UP000046187">
    <property type="component" value="Unassembled WGS sequence"/>
</dbReference>
<dbReference type="Pfam" id="PF09842">
    <property type="entry name" value="DUF2069"/>
    <property type="match status" value="1"/>
</dbReference>
<organism evidence="2 3">
    <name type="scientific">Xanthomonas graminis pv. arrhenatheri LMG 727</name>
    <dbReference type="NCBI Taxonomy" id="1195923"/>
    <lineage>
        <taxon>Bacteria</taxon>
        <taxon>Pseudomonadati</taxon>
        <taxon>Pseudomonadota</taxon>
        <taxon>Gammaproteobacteria</taxon>
        <taxon>Lysobacterales</taxon>
        <taxon>Lysobacteraceae</taxon>
        <taxon>Xanthomonas</taxon>
        <taxon>Xanthomonas translucens group</taxon>
        <taxon>Xanthomonas graminis</taxon>
    </lineage>
</organism>
<evidence type="ECO:0000313" key="2">
    <source>
        <dbReference type="EMBL" id="CTP90901.1"/>
    </source>
</evidence>
<accession>A0A0K2ZYM0</accession>
<dbReference type="AlphaFoldDB" id="A0A0K2ZYM0"/>